<evidence type="ECO:0000256" key="1">
    <source>
        <dbReference type="ARBA" id="ARBA00007447"/>
    </source>
</evidence>
<feature type="domain" description="Peptidase A1" evidence="4">
    <location>
        <begin position="629"/>
        <end position="1016"/>
    </location>
</feature>
<protein>
    <recommendedName>
        <fullName evidence="4">Peptidase A1 domain-containing protein</fullName>
    </recommendedName>
</protein>
<dbReference type="Pfam" id="PF00026">
    <property type="entry name" value="Asp"/>
    <property type="match status" value="2"/>
</dbReference>
<dbReference type="PRINTS" id="PR00792">
    <property type="entry name" value="PEPSIN"/>
</dbReference>
<feature type="compositionally biased region" description="Basic residues" evidence="2">
    <location>
        <begin position="845"/>
        <end position="856"/>
    </location>
</feature>
<evidence type="ECO:0000256" key="2">
    <source>
        <dbReference type="SAM" id="MobiDB-lite"/>
    </source>
</evidence>
<dbReference type="InterPro" id="IPR021109">
    <property type="entry name" value="Peptidase_aspartic_dom_sf"/>
</dbReference>
<dbReference type="Gene3D" id="2.40.70.10">
    <property type="entry name" value="Acid Proteases"/>
    <property type="match status" value="2"/>
</dbReference>
<keyword evidence="6" id="KW-1185">Reference proteome</keyword>
<feature type="chain" id="PRO_5045552773" description="Peptidase A1 domain-containing protein" evidence="3">
    <location>
        <begin position="20"/>
        <end position="1066"/>
    </location>
</feature>
<accession>A0ABQ0CYP9</accession>
<evidence type="ECO:0000313" key="5">
    <source>
        <dbReference type="EMBL" id="GAB0138574.1"/>
    </source>
</evidence>
<reference evidence="6" key="1">
    <citation type="submission" date="2024-06" db="EMBL/GenBank/DDBJ databases">
        <title>Draft Genome Sequences of Epichloe bromicola Strains Isolated from Elymus ciliaris.</title>
        <authorList>
            <consortium name="Epichloe bromicola genome sequencing consortium"/>
            <person name="Miura A."/>
            <person name="Imano S."/>
            <person name="Ashida A."/>
            <person name="Sato I."/>
            <person name="Chiba S."/>
            <person name="Tanaka A."/>
            <person name="Camagna M."/>
            <person name="Takemoto D."/>
        </authorList>
    </citation>
    <scope>NUCLEOTIDE SEQUENCE [LARGE SCALE GENOMIC DNA]</scope>
    <source>
        <strain evidence="6">DP</strain>
    </source>
</reference>
<dbReference type="PANTHER" id="PTHR47791:SF2">
    <property type="entry name" value="ENDO MANNANASE, GH76 FAMILY (EUROFUNG)"/>
    <property type="match status" value="1"/>
</dbReference>
<sequence length="1066" mass="117518">MRRHHFLAGLGAFASLASSIAPSFNPPKQVAPCPVFQQQAPHDRRPVAKDLVHVRNEVLPGGGGDLAVLEDVFNALAVLQNTYFDPVNGTWPKSIDWTGAVAGTIVSGTLSTLTKSLESVERDRDWNQKEQLISSIFAQVTHSFFGQNAVAILGEAYDDVLWVVLGWLETIKFIHLHSTLHHPGRGETCLSVPTTLDSAIRTVPWHGNHWVCTFAQRARAFWDAASKGWDTKLCHGGMNWNPRLEPYKNAITNELWISASISMYEHFPDDRFNQSWAVSKGFSTNESSTNEPSTNDPAYLAAAVVGYKWLRDVNMTNSQGLYVDGFHVDKSKPGNVECDQRDETVYTYNQGVVLSGQRGLFTATGSPSYLEDGHTLVENVVKATGWDLGRNVPVDDVWKARQRGIGRYGILEEHCDASGTCSQDTQTFKGIFFHHLTAFCDPIDASELERHASINQAELNKVRAAHDKACLGYVGWVKHNVEAALKTRDAAGRFGMWWGASIFDGLAASLLALDSTTQTTRTNSTDYRNKGTPLDRTWGLDESWQPGSKTRVGSCQALPPRPKPMLRVAAHSRQVVPDQAFPELLGRADARAGAGEDPNDRGLSRCQDAKVAQVDVLHFHSPRSLPFLPLMQMSFGTPPQPIKGIFETGSSDIVIPLYDSPVCELENQQCRNSRASNLGDFEDLKSNDVNGSTWSDFKGNFSGGENYSGYYINLTVGLGGETVPMVSVPKTQVALAVNGNVSSNTLQFPIFGFGPKGGQKTDKHYDGLVARMKAVGVIKRNSFGVVLNPTPRGNGSVVFGGVDAARYKGELQAVPIWKDGEGEGEVLHYIIQMSSVHLQMIGRRRPGRGRWRPGRGRRPDEGCPGRGSGEGRECRDLDRGKEHYTINLGLKNEDRFTHVDSGGIGLLLPSGVLQNIARALNTTMLERDGLDTVDCEVVKDPRNKLVFGFNDDKLKVAVPLSRIAVAREYLTAMELRNGRCRLVIIAKQGALNNLGFPFLSSVYTVFDLEQDRLWFAEAVQNPTESKLREFPKLNPVKPHLDSVKHPLDSFPRKDFCSFSRFGCLLA</sequence>
<dbReference type="PANTHER" id="PTHR47791">
    <property type="entry name" value="MEIOTICALLY UP-REGULATED GENE 191 PROTEIN"/>
    <property type="match status" value="1"/>
</dbReference>
<feature type="region of interest" description="Disordered" evidence="2">
    <location>
        <begin position="538"/>
        <end position="560"/>
    </location>
</feature>
<evidence type="ECO:0000256" key="3">
    <source>
        <dbReference type="SAM" id="SignalP"/>
    </source>
</evidence>
<gene>
    <name evidence="5" type="primary">g6804</name>
    <name evidence="5" type="ORF">EsDP_00006804</name>
</gene>
<dbReference type="InterPro" id="IPR008928">
    <property type="entry name" value="6-hairpin_glycosidase_sf"/>
</dbReference>
<comment type="caution">
    <text evidence="5">The sequence shown here is derived from an EMBL/GenBank/DDBJ whole genome shotgun (WGS) entry which is preliminary data.</text>
</comment>
<dbReference type="InterPro" id="IPR033121">
    <property type="entry name" value="PEPTIDASE_A1"/>
</dbReference>
<feature type="compositionally biased region" description="Basic and acidic residues" evidence="2">
    <location>
        <begin position="857"/>
        <end position="872"/>
    </location>
</feature>
<dbReference type="Proteomes" id="UP001562357">
    <property type="component" value="Unassembled WGS sequence"/>
</dbReference>
<proteinExistence type="inferred from homology"/>
<name>A0ABQ0CYP9_9HYPO</name>
<dbReference type="PROSITE" id="PS51767">
    <property type="entry name" value="PEPTIDASE_A1"/>
    <property type="match status" value="1"/>
</dbReference>
<keyword evidence="3" id="KW-0732">Signal</keyword>
<feature type="signal peptide" evidence="3">
    <location>
        <begin position="1"/>
        <end position="19"/>
    </location>
</feature>
<dbReference type="InterPro" id="IPR053169">
    <property type="entry name" value="MUG_Protein"/>
</dbReference>
<dbReference type="Pfam" id="PF03663">
    <property type="entry name" value="Glyco_hydro_76"/>
    <property type="match status" value="1"/>
</dbReference>
<evidence type="ECO:0000259" key="4">
    <source>
        <dbReference type="PROSITE" id="PS51767"/>
    </source>
</evidence>
<dbReference type="InterPro" id="IPR001461">
    <property type="entry name" value="Aspartic_peptidase_A1"/>
</dbReference>
<dbReference type="SUPFAM" id="SSF50630">
    <property type="entry name" value="Acid proteases"/>
    <property type="match status" value="1"/>
</dbReference>
<evidence type="ECO:0000313" key="6">
    <source>
        <dbReference type="Proteomes" id="UP001562357"/>
    </source>
</evidence>
<feature type="region of interest" description="Disordered" evidence="2">
    <location>
        <begin position="845"/>
        <end position="872"/>
    </location>
</feature>
<dbReference type="InterPro" id="IPR005198">
    <property type="entry name" value="Glyco_hydro_76"/>
</dbReference>
<dbReference type="SUPFAM" id="SSF48208">
    <property type="entry name" value="Six-hairpin glycosidases"/>
    <property type="match status" value="1"/>
</dbReference>
<comment type="similarity">
    <text evidence="1">Belongs to the peptidase A1 family.</text>
</comment>
<organism evidence="5 6">
    <name type="scientific">Epichloe bromicola</name>
    <dbReference type="NCBI Taxonomy" id="79588"/>
    <lineage>
        <taxon>Eukaryota</taxon>
        <taxon>Fungi</taxon>
        <taxon>Dikarya</taxon>
        <taxon>Ascomycota</taxon>
        <taxon>Pezizomycotina</taxon>
        <taxon>Sordariomycetes</taxon>
        <taxon>Hypocreomycetidae</taxon>
        <taxon>Hypocreales</taxon>
        <taxon>Clavicipitaceae</taxon>
        <taxon>Epichloe</taxon>
    </lineage>
</organism>
<dbReference type="Gene3D" id="1.50.10.20">
    <property type="match status" value="1"/>
</dbReference>
<dbReference type="EMBL" id="BAAFGZ010000441">
    <property type="protein sequence ID" value="GAB0138574.1"/>
    <property type="molecule type" value="Genomic_DNA"/>
</dbReference>